<keyword evidence="1" id="KW-0067">ATP-binding</keyword>
<dbReference type="GO" id="GO:0006281">
    <property type="term" value="P:DNA repair"/>
    <property type="evidence" value="ECO:0007669"/>
    <property type="project" value="UniProtKB-KW"/>
</dbReference>
<sequence>MDLDMGHRISFHQTVATTLNLNQRQIFALQIVCHKLDKHRANSSGTKPLLLFVSGEGGPGKSWVVAALSAVFAVLNQGHRLLVTATSGTAAANINGITIHSACHLFQNKIQRRQAPTDGFGGTGCRLDGEIKAEWRERGLLVIDEISVLGAATLFAFNTGLHHFRDSDDDFGGMPIVMFCGDFHQFRPVTEGSIVLPSTPRMTLQNRYEHDQAHALWLRFTTVILLEEQVRAAGDVRLQQLLHRI</sequence>
<comment type="cofactor">
    <cofactor evidence="1">
        <name>Mg(2+)</name>
        <dbReference type="ChEBI" id="CHEBI:18420"/>
    </cofactor>
</comment>
<dbReference type="Gene3D" id="3.40.50.300">
    <property type="entry name" value="P-loop containing nucleotide triphosphate hydrolases"/>
    <property type="match status" value="1"/>
</dbReference>
<keyword evidence="1" id="KW-0227">DNA damage</keyword>
<feature type="domain" description="DNA helicase Pif1-like DEAD-box helicase" evidence="2">
    <location>
        <begin position="45"/>
        <end position="194"/>
    </location>
</feature>
<dbReference type="AlphaFoldDB" id="A0A8H6JVR9"/>
<keyword evidence="1" id="KW-0547">Nucleotide-binding</keyword>
<dbReference type="GO" id="GO:0043139">
    <property type="term" value="F:5'-3' DNA helicase activity"/>
    <property type="evidence" value="ECO:0007669"/>
    <property type="project" value="UniProtKB-EC"/>
</dbReference>
<keyword evidence="1" id="KW-0347">Helicase</keyword>
<dbReference type="GO" id="GO:0005524">
    <property type="term" value="F:ATP binding"/>
    <property type="evidence" value="ECO:0007669"/>
    <property type="project" value="UniProtKB-KW"/>
</dbReference>
<gene>
    <name evidence="3" type="ORF">CPLU01_12910</name>
</gene>
<accession>A0A8H6JVR9</accession>
<dbReference type="Pfam" id="PF05970">
    <property type="entry name" value="PIF1"/>
    <property type="match status" value="1"/>
</dbReference>
<dbReference type="Proteomes" id="UP000654918">
    <property type="component" value="Unassembled WGS sequence"/>
</dbReference>
<organism evidence="3 4">
    <name type="scientific">Colletotrichum plurivorum</name>
    <dbReference type="NCBI Taxonomy" id="2175906"/>
    <lineage>
        <taxon>Eukaryota</taxon>
        <taxon>Fungi</taxon>
        <taxon>Dikarya</taxon>
        <taxon>Ascomycota</taxon>
        <taxon>Pezizomycotina</taxon>
        <taxon>Sordariomycetes</taxon>
        <taxon>Hypocreomycetidae</taxon>
        <taxon>Glomerellales</taxon>
        <taxon>Glomerellaceae</taxon>
        <taxon>Colletotrichum</taxon>
        <taxon>Colletotrichum orchidearum species complex</taxon>
    </lineage>
</organism>
<keyword evidence="1" id="KW-0233">DNA recombination</keyword>
<comment type="catalytic activity">
    <reaction evidence="1">
        <text>ATP + H2O = ADP + phosphate + H(+)</text>
        <dbReference type="Rhea" id="RHEA:13065"/>
        <dbReference type="ChEBI" id="CHEBI:15377"/>
        <dbReference type="ChEBI" id="CHEBI:15378"/>
        <dbReference type="ChEBI" id="CHEBI:30616"/>
        <dbReference type="ChEBI" id="CHEBI:43474"/>
        <dbReference type="ChEBI" id="CHEBI:456216"/>
        <dbReference type="EC" id="5.6.2.3"/>
    </reaction>
</comment>
<dbReference type="GO" id="GO:0016787">
    <property type="term" value="F:hydrolase activity"/>
    <property type="evidence" value="ECO:0007669"/>
    <property type="project" value="UniProtKB-KW"/>
</dbReference>
<evidence type="ECO:0000256" key="1">
    <source>
        <dbReference type="RuleBase" id="RU363044"/>
    </source>
</evidence>
<proteinExistence type="inferred from homology"/>
<dbReference type="InterPro" id="IPR027417">
    <property type="entry name" value="P-loop_NTPase"/>
</dbReference>
<comment type="caution">
    <text evidence="3">The sequence shown here is derived from an EMBL/GenBank/DDBJ whole genome shotgun (WGS) entry which is preliminary data.</text>
</comment>
<protein>
    <recommendedName>
        <fullName evidence="1">ATP-dependent DNA helicase</fullName>
        <ecNumber evidence="1">5.6.2.3</ecNumber>
    </recommendedName>
</protein>
<dbReference type="EC" id="5.6.2.3" evidence="1"/>
<evidence type="ECO:0000259" key="2">
    <source>
        <dbReference type="Pfam" id="PF05970"/>
    </source>
</evidence>
<comment type="similarity">
    <text evidence="1">Belongs to the helicase family.</text>
</comment>
<dbReference type="GO" id="GO:0006310">
    <property type="term" value="P:DNA recombination"/>
    <property type="evidence" value="ECO:0007669"/>
    <property type="project" value="UniProtKB-KW"/>
</dbReference>
<keyword evidence="1" id="KW-0234">DNA repair</keyword>
<keyword evidence="4" id="KW-1185">Reference proteome</keyword>
<dbReference type="SUPFAM" id="SSF52540">
    <property type="entry name" value="P-loop containing nucleoside triphosphate hydrolases"/>
    <property type="match status" value="1"/>
</dbReference>
<dbReference type="EMBL" id="WIGO01000279">
    <property type="protein sequence ID" value="KAF6819898.1"/>
    <property type="molecule type" value="Genomic_DNA"/>
</dbReference>
<evidence type="ECO:0000313" key="4">
    <source>
        <dbReference type="Proteomes" id="UP000654918"/>
    </source>
</evidence>
<dbReference type="InterPro" id="IPR010285">
    <property type="entry name" value="DNA_helicase_pif1-like_DEAD"/>
</dbReference>
<reference evidence="3" key="1">
    <citation type="journal article" date="2020" name="Phytopathology">
        <title>Genome Sequence Resources of Colletotrichum truncatum, C. plurivorum, C. musicola, and C. sojae: Four Species Pathogenic to Soybean (Glycine max).</title>
        <authorList>
            <person name="Rogerio F."/>
            <person name="Boufleur T.R."/>
            <person name="Ciampi-Guillardi M."/>
            <person name="Sukno S.A."/>
            <person name="Thon M.R."/>
            <person name="Massola Junior N.S."/>
            <person name="Baroncelli R."/>
        </authorList>
    </citation>
    <scope>NUCLEOTIDE SEQUENCE</scope>
    <source>
        <strain evidence="3">LFN00145</strain>
    </source>
</reference>
<name>A0A8H6JVR9_9PEZI</name>
<dbReference type="GO" id="GO:0000723">
    <property type="term" value="P:telomere maintenance"/>
    <property type="evidence" value="ECO:0007669"/>
    <property type="project" value="InterPro"/>
</dbReference>
<keyword evidence="1" id="KW-0378">Hydrolase</keyword>
<dbReference type="InterPro" id="IPR051055">
    <property type="entry name" value="PIF1_helicase"/>
</dbReference>
<evidence type="ECO:0000313" key="3">
    <source>
        <dbReference type="EMBL" id="KAF6819898.1"/>
    </source>
</evidence>
<dbReference type="PANTHER" id="PTHR47642">
    <property type="entry name" value="ATP-DEPENDENT DNA HELICASE"/>
    <property type="match status" value="1"/>
</dbReference>